<dbReference type="AlphaFoldDB" id="A0A354M6A8"/>
<dbReference type="InterPro" id="IPR001431">
    <property type="entry name" value="Pept_M16_Zn_BS"/>
</dbReference>
<dbReference type="PANTHER" id="PTHR43690:SF17">
    <property type="entry name" value="PROTEIN YHJJ"/>
    <property type="match status" value="1"/>
</dbReference>
<evidence type="ECO:0000259" key="9">
    <source>
        <dbReference type="Pfam" id="PF00675"/>
    </source>
</evidence>
<dbReference type="GO" id="GO:0006508">
    <property type="term" value="P:proteolysis"/>
    <property type="evidence" value="ECO:0007669"/>
    <property type="project" value="UniProtKB-KW"/>
</dbReference>
<sequence>MKLRSVTTIILSTVFGLLTYAQQMAPLPIDPKVKYGKLDNGLTYYIRHNAFPKNRAEFYIAQNVGSILENDSQRGLAHFLEHMAFNGSKNFPGKSMLNYLESNGVKFGTDVNAYTSFDETVYNISNVPVNREGIVDSCLLILHDWSNAIALEDKEIDEERGVIREEWRTRTNANMRILEKLIPQIFAGSQYANRMPIGTMDIVMNFPYQTLKDYYHKWYRPDLQGIIIVGDIDADKTEKKLKEIFNTIPKPENAAERIYYTVPDNKEPIIAIAKDKEATGSQVTVYYKHKPMTKELKATIAGIAGIYLKSVTSMMLNDRLKEISEKQNAPFMSAYSYDANFIVSKTMDAFTTMAVSKEGETQKALKALLQETERVNRFGFTESEYERAKANLLSMIESMYKEREKQKNSTYVEEYVSHFTDGGSICGIETDYMLLNKVAASTGIEQVNKYIQDLIGEENIVVTITGPEKDGVSYPSETEILTLLKEIKNEELQPYTDKVSNEPLISHEPKAGSIIKTATDKKFGTTIWTLSNGAKVVIKPTTFKDDEILMTGISKGGNLLYEDKDIPNLKIFNNIIDLGGLGSFNNIDLKKVLAGKNVSLSIGLDDRSEIVNGSSTPKDLATLMQLLYLSFTDQHKDTEAVEAWKSKIKDMLKNANANPRAAFKDSLNVALYKENPRKMSLKPEEIDQTDYDRILQIWKERFGDASDFTFTFVGNIDEKELKPLVEKYIASLPSTYSKEKPGTDKIGIRMENYANHFEKTMQTLTSTVYAAYVGKCKYSLENNIKLNMFDQIMDIVYTATIREEEGGTYGVGTQSVLSKETDTWMFLFGFDTNPEMQEKLQKRAISELEKTINEGPSEKDFNKVKEYMLKSHTENLHENKYWLGVINTYNRYGIDNMSGFEDIVKKQTPESIQKLMKKLFSKAAFIEVSMKGIQE</sequence>
<dbReference type="SUPFAM" id="SSF63411">
    <property type="entry name" value="LuxS/MPP-like metallohydrolase"/>
    <property type="match status" value="4"/>
</dbReference>
<evidence type="ECO:0000256" key="2">
    <source>
        <dbReference type="ARBA" id="ARBA00007261"/>
    </source>
</evidence>
<evidence type="ECO:0000256" key="1">
    <source>
        <dbReference type="ARBA" id="ARBA00001947"/>
    </source>
</evidence>
<proteinExistence type="inferred from homology"/>
<dbReference type="InterPro" id="IPR011765">
    <property type="entry name" value="Pept_M16_N"/>
</dbReference>
<dbReference type="PANTHER" id="PTHR43690">
    <property type="entry name" value="NARDILYSIN"/>
    <property type="match status" value="1"/>
</dbReference>
<dbReference type="Pfam" id="PF00675">
    <property type="entry name" value="Peptidase_M16"/>
    <property type="match status" value="1"/>
</dbReference>
<name>A0A354M6A8_9BACT</name>
<dbReference type="InterPro" id="IPR050626">
    <property type="entry name" value="Peptidase_M16"/>
</dbReference>
<evidence type="ECO:0000313" key="11">
    <source>
        <dbReference type="EMBL" id="HBJ10047.1"/>
    </source>
</evidence>
<evidence type="ECO:0000256" key="7">
    <source>
        <dbReference type="ARBA" id="ARBA00023049"/>
    </source>
</evidence>
<dbReference type="PROSITE" id="PS00143">
    <property type="entry name" value="INSULINASE"/>
    <property type="match status" value="1"/>
</dbReference>
<protein>
    <submittedName>
        <fullName evidence="11">Peptidase M16</fullName>
    </submittedName>
</protein>
<comment type="similarity">
    <text evidence="2 8">Belongs to the peptidase M16 family.</text>
</comment>
<dbReference type="Gene3D" id="3.30.830.10">
    <property type="entry name" value="Metalloenzyme, LuxS/M16 peptidase-like"/>
    <property type="match status" value="4"/>
</dbReference>
<dbReference type="Proteomes" id="UP000262954">
    <property type="component" value="Unassembled WGS sequence"/>
</dbReference>
<gene>
    <name evidence="11" type="ORF">DDY73_13700</name>
</gene>
<dbReference type="GO" id="GO:0046872">
    <property type="term" value="F:metal ion binding"/>
    <property type="evidence" value="ECO:0007669"/>
    <property type="project" value="UniProtKB-KW"/>
</dbReference>
<keyword evidence="6" id="KW-0862">Zinc</keyword>
<evidence type="ECO:0000313" key="12">
    <source>
        <dbReference type="Proteomes" id="UP000262954"/>
    </source>
</evidence>
<keyword evidence="4" id="KW-0479">Metal-binding</keyword>
<dbReference type="EMBL" id="DNWC01000170">
    <property type="protein sequence ID" value="HBJ10047.1"/>
    <property type="molecule type" value="Genomic_DNA"/>
</dbReference>
<keyword evidence="7" id="KW-0482">Metalloprotease</keyword>
<evidence type="ECO:0000256" key="6">
    <source>
        <dbReference type="ARBA" id="ARBA00022833"/>
    </source>
</evidence>
<feature type="domain" description="Peptidase M16 N-terminal" evidence="9">
    <location>
        <begin position="58"/>
        <end position="186"/>
    </location>
</feature>
<reference evidence="11 12" key="1">
    <citation type="journal article" date="2018" name="Nat. Biotechnol.">
        <title>A standardized bacterial taxonomy based on genome phylogeny substantially revises the tree of life.</title>
        <authorList>
            <person name="Parks D.H."/>
            <person name="Chuvochina M."/>
            <person name="Waite D.W."/>
            <person name="Rinke C."/>
            <person name="Skarshewski A."/>
            <person name="Chaumeil P.A."/>
            <person name="Hugenholtz P."/>
        </authorList>
    </citation>
    <scope>NUCLEOTIDE SEQUENCE [LARGE SCALE GENOMIC DNA]</scope>
    <source>
        <strain evidence="11">UBA11482</strain>
    </source>
</reference>
<comment type="cofactor">
    <cofactor evidence="1">
        <name>Zn(2+)</name>
        <dbReference type="ChEBI" id="CHEBI:29105"/>
    </cofactor>
</comment>
<feature type="domain" description="Peptidase M16 C-terminal" evidence="10">
    <location>
        <begin position="691"/>
        <end position="866"/>
    </location>
</feature>
<keyword evidence="3" id="KW-0645">Protease</keyword>
<dbReference type="GO" id="GO:0004222">
    <property type="term" value="F:metalloendopeptidase activity"/>
    <property type="evidence" value="ECO:0007669"/>
    <property type="project" value="InterPro"/>
</dbReference>
<keyword evidence="5" id="KW-0378">Hydrolase</keyword>
<dbReference type="InterPro" id="IPR007863">
    <property type="entry name" value="Peptidase_M16_C"/>
</dbReference>
<evidence type="ECO:0000256" key="3">
    <source>
        <dbReference type="ARBA" id="ARBA00022670"/>
    </source>
</evidence>
<evidence type="ECO:0000256" key="5">
    <source>
        <dbReference type="ARBA" id="ARBA00022801"/>
    </source>
</evidence>
<evidence type="ECO:0000256" key="4">
    <source>
        <dbReference type="ARBA" id="ARBA00022723"/>
    </source>
</evidence>
<dbReference type="InterPro" id="IPR011249">
    <property type="entry name" value="Metalloenz_LuxS/M16"/>
</dbReference>
<evidence type="ECO:0000259" key="10">
    <source>
        <dbReference type="Pfam" id="PF05193"/>
    </source>
</evidence>
<comment type="caution">
    <text evidence="11">The sequence shown here is derived from an EMBL/GenBank/DDBJ whole genome shotgun (WGS) entry which is preliminary data.</text>
</comment>
<dbReference type="Pfam" id="PF05193">
    <property type="entry name" value="Peptidase_M16_C"/>
    <property type="match status" value="2"/>
</dbReference>
<evidence type="ECO:0000256" key="8">
    <source>
        <dbReference type="RuleBase" id="RU004447"/>
    </source>
</evidence>
<organism evidence="11 12">
    <name type="scientific">Coprobacter fastidiosus</name>
    <dbReference type="NCBI Taxonomy" id="1099853"/>
    <lineage>
        <taxon>Bacteria</taxon>
        <taxon>Pseudomonadati</taxon>
        <taxon>Bacteroidota</taxon>
        <taxon>Bacteroidia</taxon>
        <taxon>Bacteroidales</taxon>
        <taxon>Barnesiellaceae</taxon>
        <taxon>Coprobacter</taxon>
    </lineage>
</organism>
<feature type="domain" description="Peptidase M16 C-terminal" evidence="10">
    <location>
        <begin position="206"/>
        <end position="392"/>
    </location>
</feature>
<accession>A0A354M6A8</accession>